<accession>A3HUB8</accession>
<dbReference type="Proteomes" id="UP000003919">
    <property type="component" value="Unassembled WGS sequence"/>
</dbReference>
<gene>
    <name evidence="1" type="ORF">ALPR1_00825</name>
</gene>
<dbReference type="AlphaFoldDB" id="A3HUB8"/>
<dbReference type="RefSeq" id="WP_008197730.1">
    <property type="nucleotide sequence ID" value="NZ_CM001023.1"/>
</dbReference>
<dbReference type="STRING" id="388413.ALPR1_00825"/>
<dbReference type="EMBL" id="AAXU02000001">
    <property type="protein sequence ID" value="EAZ81740.1"/>
    <property type="molecule type" value="Genomic_DNA"/>
</dbReference>
<dbReference type="HOGENOM" id="CLU_059145_0_0_10"/>
<proteinExistence type="predicted"/>
<evidence type="ECO:0000313" key="1">
    <source>
        <dbReference type="EMBL" id="EAZ81740.1"/>
    </source>
</evidence>
<dbReference type="OrthoDB" id="833511at2"/>
<reference evidence="1 2" key="1">
    <citation type="journal article" date="2011" name="J. Bacteriol.">
        <title>Complete genome sequence of Algoriphagus sp. PR1, bacterial prey of a colony-forming choanoflagellate.</title>
        <authorList>
            <person name="Alegado R.A."/>
            <person name="Ferriera S."/>
            <person name="Nusbaum C."/>
            <person name="Young S.K."/>
            <person name="Zeng Q."/>
            <person name="Imamovic A."/>
            <person name="Fairclough S.R."/>
            <person name="King N."/>
        </authorList>
    </citation>
    <scope>NUCLEOTIDE SEQUENCE [LARGE SCALE GENOMIC DNA]</scope>
    <source>
        <strain evidence="1 2">PR1</strain>
    </source>
</reference>
<protein>
    <recommendedName>
        <fullName evidence="3">DUF4221 domain-containing protein</fullName>
    </recommendedName>
</protein>
<organism evidence="1 2">
    <name type="scientific">Algoriphagus machipongonensis</name>
    <dbReference type="NCBI Taxonomy" id="388413"/>
    <lineage>
        <taxon>Bacteria</taxon>
        <taxon>Pseudomonadati</taxon>
        <taxon>Bacteroidota</taxon>
        <taxon>Cytophagia</taxon>
        <taxon>Cytophagales</taxon>
        <taxon>Cyclobacteriaceae</taxon>
        <taxon>Algoriphagus</taxon>
    </lineage>
</organism>
<name>A3HUB8_9BACT</name>
<dbReference type="InterPro" id="IPR025316">
    <property type="entry name" value="DUF4221"/>
</dbReference>
<evidence type="ECO:0008006" key="3">
    <source>
        <dbReference type="Google" id="ProtNLM"/>
    </source>
</evidence>
<comment type="caution">
    <text evidence="1">The sequence shown here is derived from an EMBL/GenBank/DDBJ whole genome shotgun (WGS) entry which is preliminary data.</text>
</comment>
<sequence length="379" mass="43328">MKKLLPLLSLICLASCGGKDGSEKTESDNLLENLTYSVDTLVLDPGKELINLRYGLRWFDLSSDKQSLFLYDPDRNLFQEIDLENMTLKENYQYEKDGPNGTGRVNSFQLLSDKTIFIPSYQNPGIFNLQGEQTRSFNLKPNDLEGAGSMSGFAILNQMLWSPKSEKHYSLPGDITTGKFEFAITNPKSQSVQVLNLVEMEKSRNFRVTQIEGDGGAAFTEVYNLTSFKDDFIITCSIGSGVYFYDTSIDSLLYLNFSHKLIPTEKSGEIKNDVSSSNEWWQEYKKVVSQISYWGLHWDESTSRFYRLASRSILGETRKDPASYEVFLLVYDKELNLLGESQIKGYDQFPQSYFFKDGKLWSYVNVDDELGFAVFTFDF</sequence>
<evidence type="ECO:0000313" key="2">
    <source>
        <dbReference type="Proteomes" id="UP000003919"/>
    </source>
</evidence>
<keyword evidence="2" id="KW-1185">Reference proteome</keyword>
<dbReference type="Pfam" id="PF13970">
    <property type="entry name" value="DUF4221"/>
    <property type="match status" value="1"/>
</dbReference>